<evidence type="ECO:0000313" key="5">
    <source>
        <dbReference type="Proteomes" id="UP000095767"/>
    </source>
</evidence>
<dbReference type="OrthoDB" id="637682at2759"/>
<dbReference type="GO" id="GO:0006353">
    <property type="term" value="P:DNA-templated transcription termination"/>
    <property type="evidence" value="ECO:0007669"/>
    <property type="project" value="UniProtKB-KW"/>
</dbReference>
<keyword evidence="5" id="KW-1185">Reference proteome</keyword>
<sequence length="415" mass="46084">MLRIRKCILSHLYPSPPYAAPISPPFSLHRLSATAPPFVAEDYLVANCDLSREKALKVKASKKLSRLKSSSGPDAVIAFLGGLGLSRAEVARLVANDPRLLCADVDKTLAPRVDKLGDLGLSRPEIGRLVLASRNQFRSNWFLRKVELGRRISGSLDELHQVVNLPNRQLLRKLEFWHKISGFCANLSDFLSIDLEKVAIPKLTLLQQRGITVSDLPPSTARSLMTKSAEQLINGLACIDEFGIQQSSPVFFDALVIFATISSEMLTNNIQLFENLGWSKNDISLAVSQAPGIICLGEKRLRRSLDFLMGEVGLEIPYIAQQPALILYNTECRLLPRHCLMKFLKAKGLLKCDLSFDLIAKMREQKFLNRFLHPYEESVPGLAAVYASSRAGKHQWEQLNEAPFGRSAPAPDSAL</sequence>
<dbReference type="PANTHER" id="PTHR13068">
    <property type="entry name" value="CGI-12 PROTEIN-RELATED"/>
    <property type="match status" value="1"/>
</dbReference>
<proteinExistence type="inferred from homology"/>
<dbReference type="STRING" id="888268.A0A1E5VB42"/>
<evidence type="ECO:0000256" key="1">
    <source>
        <dbReference type="ARBA" id="ARBA00007692"/>
    </source>
</evidence>
<dbReference type="Proteomes" id="UP000095767">
    <property type="component" value="Unassembled WGS sequence"/>
</dbReference>
<dbReference type="InterPro" id="IPR038538">
    <property type="entry name" value="MTERF_sf"/>
</dbReference>
<dbReference type="EMBL" id="LWDX02045544">
    <property type="protein sequence ID" value="OEL22358.1"/>
    <property type="molecule type" value="Genomic_DNA"/>
</dbReference>
<evidence type="ECO:0000256" key="2">
    <source>
        <dbReference type="ARBA" id="ARBA00022472"/>
    </source>
</evidence>
<dbReference type="FunFam" id="1.25.70.10:FF:000001">
    <property type="entry name" value="Mitochondrial transcription termination factor-like"/>
    <property type="match status" value="1"/>
</dbReference>
<dbReference type="Pfam" id="PF02536">
    <property type="entry name" value="mTERF"/>
    <property type="match status" value="1"/>
</dbReference>
<gene>
    <name evidence="4" type="ORF">BAE44_0016622</name>
</gene>
<comment type="similarity">
    <text evidence="1">Belongs to the mTERF family.</text>
</comment>
<keyword evidence="2" id="KW-0806">Transcription termination</keyword>
<evidence type="ECO:0000313" key="4">
    <source>
        <dbReference type="EMBL" id="OEL22358.1"/>
    </source>
</evidence>
<dbReference type="InterPro" id="IPR003690">
    <property type="entry name" value="MTERF"/>
</dbReference>
<dbReference type="GO" id="GO:0003676">
    <property type="term" value="F:nucleic acid binding"/>
    <property type="evidence" value="ECO:0007669"/>
    <property type="project" value="InterPro"/>
</dbReference>
<dbReference type="SMART" id="SM00733">
    <property type="entry name" value="Mterf"/>
    <property type="match status" value="4"/>
</dbReference>
<accession>A0A1E5VB42</accession>
<name>A0A1E5VB42_9POAL</name>
<keyword evidence="2" id="KW-0805">Transcription regulation</keyword>
<reference evidence="4 5" key="1">
    <citation type="submission" date="2016-09" db="EMBL/GenBank/DDBJ databases">
        <title>The draft genome of Dichanthelium oligosanthes: A C3 panicoid grass species.</title>
        <authorList>
            <person name="Studer A.J."/>
            <person name="Schnable J.C."/>
            <person name="Brutnell T.P."/>
        </authorList>
    </citation>
    <scope>NUCLEOTIDE SEQUENCE [LARGE SCALE GENOMIC DNA]</scope>
    <source>
        <strain evidence="5">cv. Kellogg 1175</strain>
        <tissue evidence="4">Leaf</tissue>
    </source>
</reference>
<dbReference type="PANTHER" id="PTHR13068:SF136">
    <property type="entry name" value="OS06G0224400 PROTEIN"/>
    <property type="match status" value="1"/>
</dbReference>
<organism evidence="4 5">
    <name type="scientific">Dichanthelium oligosanthes</name>
    <dbReference type="NCBI Taxonomy" id="888268"/>
    <lineage>
        <taxon>Eukaryota</taxon>
        <taxon>Viridiplantae</taxon>
        <taxon>Streptophyta</taxon>
        <taxon>Embryophyta</taxon>
        <taxon>Tracheophyta</taxon>
        <taxon>Spermatophyta</taxon>
        <taxon>Magnoliopsida</taxon>
        <taxon>Liliopsida</taxon>
        <taxon>Poales</taxon>
        <taxon>Poaceae</taxon>
        <taxon>PACMAD clade</taxon>
        <taxon>Panicoideae</taxon>
        <taxon>Panicodae</taxon>
        <taxon>Paniceae</taxon>
        <taxon>Dichantheliinae</taxon>
        <taxon>Dichanthelium</taxon>
    </lineage>
</organism>
<comment type="caution">
    <text evidence="4">The sequence shown here is derived from an EMBL/GenBank/DDBJ whole genome shotgun (WGS) entry which is preliminary data.</text>
</comment>
<evidence type="ECO:0000256" key="3">
    <source>
        <dbReference type="ARBA" id="ARBA00022946"/>
    </source>
</evidence>
<dbReference type="Gene3D" id="1.25.70.10">
    <property type="entry name" value="Transcription termination factor 3, mitochondrial"/>
    <property type="match status" value="1"/>
</dbReference>
<dbReference type="AlphaFoldDB" id="A0A1E5VB42"/>
<keyword evidence="3" id="KW-0809">Transit peptide</keyword>
<protein>
    <submittedName>
        <fullName evidence="4">Uncharacterized protein</fullName>
    </submittedName>
</protein>
<keyword evidence="2" id="KW-0804">Transcription</keyword>